<keyword evidence="4" id="KW-1185">Reference proteome</keyword>
<keyword evidence="2" id="KW-0732">Signal</keyword>
<accession>A0A167MTU1</accession>
<proteinExistence type="predicted"/>
<evidence type="ECO:0000313" key="4">
    <source>
        <dbReference type="Proteomes" id="UP000076738"/>
    </source>
</evidence>
<feature type="region of interest" description="Disordered" evidence="1">
    <location>
        <begin position="103"/>
        <end position="129"/>
    </location>
</feature>
<evidence type="ECO:0000256" key="2">
    <source>
        <dbReference type="SAM" id="SignalP"/>
    </source>
</evidence>
<reference evidence="3 4" key="1">
    <citation type="journal article" date="2016" name="Mol. Biol. Evol.">
        <title>Comparative Genomics of Early-Diverging Mushroom-Forming Fungi Provides Insights into the Origins of Lignocellulose Decay Capabilities.</title>
        <authorList>
            <person name="Nagy L.G."/>
            <person name="Riley R."/>
            <person name="Tritt A."/>
            <person name="Adam C."/>
            <person name="Daum C."/>
            <person name="Floudas D."/>
            <person name="Sun H."/>
            <person name="Yadav J.S."/>
            <person name="Pangilinan J."/>
            <person name="Larsson K.H."/>
            <person name="Matsuura K."/>
            <person name="Barry K."/>
            <person name="Labutti K."/>
            <person name="Kuo R."/>
            <person name="Ohm R.A."/>
            <person name="Bhattacharya S.S."/>
            <person name="Shirouzu T."/>
            <person name="Yoshinaga Y."/>
            <person name="Martin F.M."/>
            <person name="Grigoriev I.V."/>
            <person name="Hibbett D.S."/>
        </authorList>
    </citation>
    <scope>NUCLEOTIDE SEQUENCE [LARGE SCALE GENOMIC DNA]</scope>
    <source>
        <strain evidence="3 4">TUFC12733</strain>
    </source>
</reference>
<feature type="compositionally biased region" description="Low complexity" evidence="1">
    <location>
        <begin position="198"/>
        <end position="208"/>
    </location>
</feature>
<dbReference type="EMBL" id="KV417281">
    <property type="protein sequence ID" value="KZO97054.1"/>
    <property type="molecule type" value="Genomic_DNA"/>
</dbReference>
<sequence length="251" mass="24103">MRVLLSLSFLVLPLLASASNLSLSSRQSASACVTTCSSASDTTALSQFAVCSSTDLSCLCTTTSQLSSACLQCILGNDGVTQAEYAAECSAAASGGSVTPTLPAGGSTPTLGASAPADTSGPSPPDGGSCQSSCSGSDATAYSQFEQCTLYDLTCICSSVPGLSSTCTTCIATAIQITPAQLATFCSAPGVSLTSTNPAAASTRSGSGSAAGSGSGSALPSSPSGQGKSAAGRVAVGGVLGMVLGAMVVLL</sequence>
<evidence type="ECO:0000256" key="1">
    <source>
        <dbReference type="SAM" id="MobiDB-lite"/>
    </source>
</evidence>
<name>A0A167MTU1_CALVF</name>
<feature type="region of interest" description="Disordered" evidence="1">
    <location>
        <begin position="197"/>
        <end position="228"/>
    </location>
</feature>
<protein>
    <recommendedName>
        <fullName evidence="5">Extracellular membrane protein CFEM domain-containing protein</fullName>
    </recommendedName>
</protein>
<dbReference type="AlphaFoldDB" id="A0A167MTU1"/>
<evidence type="ECO:0008006" key="5">
    <source>
        <dbReference type="Google" id="ProtNLM"/>
    </source>
</evidence>
<feature type="signal peptide" evidence="2">
    <location>
        <begin position="1"/>
        <end position="18"/>
    </location>
</feature>
<dbReference type="Proteomes" id="UP000076738">
    <property type="component" value="Unassembled WGS sequence"/>
</dbReference>
<feature type="compositionally biased region" description="Low complexity" evidence="1">
    <location>
        <begin position="216"/>
        <end position="228"/>
    </location>
</feature>
<evidence type="ECO:0000313" key="3">
    <source>
        <dbReference type="EMBL" id="KZO97054.1"/>
    </source>
</evidence>
<feature type="compositionally biased region" description="Low complexity" evidence="1">
    <location>
        <begin position="112"/>
        <end position="129"/>
    </location>
</feature>
<feature type="chain" id="PRO_5007890461" description="Extracellular membrane protein CFEM domain-containing protein" evidence="2">
    <location>
        <begin position="19"/>
        <end position="251"/>
    </location>
</feature>
<organism evidence="3 4">
    <name type="scientific">Calocera viscosa (strain TUFC12733)</name>
    <dbReference type="NCBI Taxonomy" id="1330018"/>
    <lineage>
        <taxon>Eukaryota</taxon>
        <taxon>Fungi</taxon>
        <taxon>Dikarya</taxon>
        <taxon>Basidiomycota</taxon>
        <taxon>Agaricomycotina</taxon>
        <taxon>Dacrymycetes</taxon>
        <taxon>Dacrymycetales</taxon>
        <taxon>Dacrymycetaceae</taxon>
        <taxon>Calocera</taxon>
    </lineage>
</organism>
<gene>
    <name evidence="3" type="ORF">CALVIDRAFT_526982</name>
</gene>